<evidence type="ECO:0000313" key="2">
    <source>
        <dbReference type="EMBL" id="SNZ13241.1"/>
    </source>
</evidence>
<dbReference type="Proteomes" id="UP000218627">
    <property type="component" value="Unassembled WGS sequence"/>
</dbReference>
<proteinExistence type="predicted"/>
<dbReference type="SMART" id="SM00332">
    <property type="entry name" value="PP2Cc"/>
    <property type="match status" value="1"/>
</dbReference>
<reference evidence="3" key="1">
    <citation type="submission" date="2017-09" db="EMBL/GenBank/DDBJ databases">
        <authorList>
            <person name="Varghese N."/>
            <person name="Submissions S."/>
        </authorList>
    </citation>
    <scope>NUCLEOTIDE SEQUENCE [LARGE SCALE GENOMIC DNA]</scope>
    <source>
        <strain evidence="3">DSM 2913</strain>
    </source>
</reference>
<dbReference type="Gene3D" id="3.60.40.10">
    <property type="entry name" value="PPM-type phosphatase domain"/>
    <property type="match status" value="1"/>
</dbReference>
<dbReference type="AlphaFoldDB" id="A0A285P031"/>
<dbReference type="InterPro" id="IPR001932">
    <property type="entry name" value="PPM-type_phosphatase-like_dom"/>
</dbReference>
<name>A0A285P031_9AQUI</name>
<dbReference type="SMART" id="SM00331">
    <property type="entry name" value="PP2C_SIG"/>
    <property type="match status" value="1"/>
</dbReference>
<evidence type="ECO:0000313" key="3">
    <source>
        <dbReference type="Proteomes" id="UP000218627"/>
    </source>
</evidence>
<keyword evidence="3" id="KW-1185">Reference proteome</keyword>
<dbReference type="SUPFAM" id="SSF81606">
    <property type="entry name" value="PP2C-like"/>
    <property type="match status" value="1"/>
</dbReference>
<accession>A0A285P031</accession>
<gene>
    <name evidence="2" type="ORF">SAMN06265353_0670</name>
</gene>
<feature type="domain" description="PPM-type phosphatase" evidence="1">
    <location>
        <begin position="4"/>
        <end position="243"/>
    </location>
</feature>
<dbReference type="CDD" id="cd00143">
    <property type="entry name" value="PP2Cc"/>
    <property type="match status" value="1"/>
</dbReference>
<dbReference type="PROSITE" id="PS51746">
    <property type="entry name" value="PPM_2"/>
    <property type="match status" value="1"/>
</dbReference>
<dbReference type="InterPro" id="IPR015655">
    <property type="entry name" value="PP2C"/>
</dbReference>
<evidence type="ECO:0000259" key="1">
    <source>
        <dbReference type="PROSITE" id="PS51746"/>
    </source>
</evidence>
<protein>
    <submittedName>
        <fullName evidence="2">Protein phosphatase</fullName>
    </submittedName>
</protein>
<dbReference type="Pfam" id="PF13672">
    <property type="entry name" value="PP2C_2"/>
    <property type="match status" value="1"/>
</dbReference>
<dbReference type="InterPro" id="IPR036457">
    <property type="entry name" value="PPM-type-like_dom_sf"/>
</dbReference>
<organism evidence="2 3">
    <name type="scientific">Hydrogenobacter hydrogenophilus</name>
    <dbReference type="NCBI Taxonomy" id="35835"/>
    <lineage>
        <taxon>Bacteria</taxon>
        <taxon>Pseudomonadati</taxon>
        <taxon>Aquificota</taxon>
        <taxon>Aquificia</taxon>
        <taxon>Aquificales</taxon>
        <taxon>Aquificaceae</taxon>
        <taxon>Hydrogenobacter</taxon>
    </lineage>
</organism>
<sequence length="244" mass="27523">MMYRVKACGITHRGNIREKNEDALLINDKLIQEEMMSFPLCVEEEKDYFLFAVADGLGGHACGERASLMVLKTLMEEKPNSAESINMALHKARDNLEAFAKQNPDYYGLGSALAGLVLTQKDTIVFNVGDCRVYGIKDNKVEKLTQDHTEVERLVKLGYITENQAKQHPHRHMLTSALIGSSSFREFEVFIKSIKNYKSFLICSDGLWELVEDYELALPPSELMSVALSRTATDNITLIRVDIL</sequence>
<dbReference type="GO" id="GO:0004722">
    <property type="term" value="F:protein serine/threonine phosphatase activity"/>
    <property type="evidence" value="ECO:0007669"/>
    <property type="project" value="InterPro"/>
</dbReference>
<dbReference type="EMBL" id="OBEN01000002">
    <property type="protein sequence ID" value="SNZ13241.1"/>
    <property type="molecule type" value="Genomic_DNA"/>
</dbReference>
<dbReference type="PANTHER" id="PTHR47992">
    <property type="entry name" value="PROTEIN PHOSPHATASE"/>
    <property type="match status" value="1"/>
</dbReference>